<dbReference type="GO" id="GO:0004519">
    <property type="term" value="F:endonuclease activity"/>
    <property type="evidence" value="ECO:0007669"/>
    <property type="project" value="UniProtKB-KW"/>
</dbReference>
<dbReference type="GO" id="GO:0016787">
    <property type="term" value="F:hydrolase activity"/>
    <property type="evidence" value="ECO:0007669"/>
    <property type="project" value="UniProtKB-KW"/>
</dbReference>
<dbReference type="OrthoDB" id="430293at2759"/>
<evidence type="ECO:0000256" key="7">
    <source>
        <dbReference type="ARBA" id="ARBA00022837"/>
    </source>
</evidence>
<dbReference type="FunCoup" id="A0A316YVS3">
    <property type="interactions" value="4"/>
</dbReference>
<evidence type="ECO:0000256" key="6">
    <source>
        <dbReference type="ARBA" id="ARBA00022801"/>
    </source>
</evidence>
<keyword evidence="4" id="KW-0540">Nuclease</keyword>
<accession>A0A316YVS3</accession>
<sequence length="260" mass="29033">MTAQAALNEVKEEAKSLSSTILASPALVALSTLVCGGASYGIYWRYLRRIPTAAHLTPTTLRWRRTLVGRCTSVGDADGFRLYHTPGPVLLRDILYPVPSSSKATRKGRQLHSDETISIRLAGADAPEAAHFGNVAQPFSKEAHDELRRLVLGRTVWCEVAHVDQYGRLVATPYVLRWPYVLGRTNVSLYLVKKGLASVYSQAGAAYGTAGPLAKLVRRLARLRRAQERAKRKRLGMWSQKHVETPEEYKKRTREARQQQ</sequence>
<keyword evidence="9" id="KW-1133">Transmembrane helix</keyword>
<name>A0A316YVS3_9BASI</name>
<feature type="domain" description="TNase-like" evidence="10">
    <location>
        <begin position="65"/>
        <end position="240"/>
    </location>
</feature>
<evidence type="ECO:0000259" key="10">
    <source>
        <dbReference type="PROSITE" id="PS50830"/>
    </source>
</evidence>
<keyword evidence="7" id="KW-0106">Calcium</keyword>
<feature type="region of interest" description="Disordered" evidence="8">
    <location>
        <begin position="230"/>
        <end position="260"/>
    </location>
</feature>
<evidence type="ECO:0000256" key="5">
    <source>
        <dbReference type="ARBA" id="ARBA00022759"/>
    </source>
</evidence>
<dbReference type="STRING" id="215250.A0A316YVS3"/>
<evidence type="ECO:0000256" key="3">
    <source>
        <dbReference type="ARBA" id="ARBA00005435"/>
    </source>
</evidence>
<keyword evidence="5" id="KW-0255">Endonuclease</keyword>
<dbReference type="AlphaFoldDB" id="A0A316YVS3"/>
<dbReference type="PANTHER" id="PTHR12302">
    <property type="entry name" value="EBNA2 BINDING PROTEIN P100"/>
    <property type="match status" value="1"/>
</dbReference>
<keyword evidence="9" id="KW-0812">Transmembrane</keyword>
<keyword evidence="6" id="KW-0378">Hydrolase</keyword>
<evidence type="ECO:0000256" key="2">
    <source>
        <dbReference type="ARBA" id="ARBA00004173"/>
    </source>
</evidence>
<feature type="compositionally biased region" description="Basic and acidic residues" evidence="8">
    <location>
        <begin position="241"/>
        <end position="260"/>
    </location>
</feature>
<dbReference type="InterPro" id="IPR016071">
    <property type="entry name" value="Staphylococal_nuclease_OB-fold"/>
</dbReference>
<dbReference type="PANTHER" id="PTHR12302:SF3">
    <property type="entry name" value="SERINE_THREONINE-PROTEIN KINASE 31"/>
    <property type="match status" value="1"/>
</dbReference>
<proteinExistence type="inferred from homology"/>
<dbReference type="Gene3D" id="2.40.50.90">
    <property type="match status" value="1"/>
</dbReference>
<dbReference type="PROSITE" id="PS50830">
    <property type="entry name" value="TNASE_3"/>
    <property type="match status" value="1"/>
</dbReference>
<evidence type="ECO:0000313" key="11">
    <source>
        <dbReference type="EMBL" id="PWN93547.1"/>
    </source>
</evidence>
<dbReference type="SUPFAM" id="SSF50199">
    <property type="entry name" value="Staphylococcal nuclease"/>
    <property type="match status" value="1"/>
</dbReference>
<organism evidence="11 12">
    <name type="scientific">Acaromyces ingoldii</name>
    <dbReference type="NCBI Taxonomy" id="215250"/>
    <lineage>
        <taxon>Eukaryota</taxon>
        <taxon>Fungi</taxon>
        <taxon>Dikarya</taxon>
        <taxon>Basidiomycota</taxon>
        <taxon>Ustilaginomycotina</taxon>
        <taxon>Exobasidiomycetes</taxon>
        <taxon>Exobasidiales</taxon>
        <taxon>Cryptobasidiaceae</taxon>
        <taxon>Acaromyces</taxon>
    </lineage>
</organism>
<dbReference type="Pfam" id="PF00565">
    <property type="entry name" value="SNase"/>
    <property type="match status" value="1"/>
</dbReference>
<keyword evidence="9" id="KW-0472">Membrane</keyword>
<dbReference type="InParanoid" id="A0A316YVS3"/>
<dbReference type="GO" id="GO:0005739">
    <property type="term" value="C:mitochondrion"/>
    <property type="evidence" value="ECO:0007669"/>
    <property type="project" value="UniProtKB-SubCell"/>
</dbReference>
<protein>
    <submittedName>
        <fullName evidence="11">SNase-domain-containing protein</fullName>
    </submittedName>
</protein>
<evidence type="ECO:0000256" key="9">
    <source>
        <dbReference type="SAM" id="Phobius"/>
    </source>
</evidence>
<dbReference type="RefSeq" id="XP_025380745.1">
    <property type="nucleotide sequence ID" value="XM_025518701.1"/>
</dbReference>
<dbReference type="InterPro" id="IPR035437">
    <property type="entry name" value="SNase_OB-fold_sf"/>
</dbReference>
<comment type="similarity">
    <text evidence="3">Belongs to the LCL3 family.</text>
</comment>
<dbReference type="EMBL" id="KZ819634">
    <property type="protein sequence ID" value="PWN93547.1"/>
    <property type="molecule type" value="Genomic_DNA"/>
</dbReference>
<feature type="transmembrane region" description="Helical" evidence="9">
    <location>
        <begin position="20"/>
        <end position="43"/>
    </location>
</feature>
<reference evidence="11" key="1">
    <citation type="journal article" date="2018" name="Mol. Biol. Evol.">
        <title>Broad Genomic Sampling Reveals a Smut Pathogenic Ancestry of the Fungal Clade Ustilaginomycotina.</title>
        <authorList>
            <person name="Kijpornyongpan T."/>
            <person name="Mondo S.J."/>
            <person name="Barry K."/>
            <person name="Sandor L."/>
            <person name="Lee J."/>
            <person name="Lipzen A."/>
            <person name="Pangilinan J."/>
            <person name="LaButti K."/>
            <person name="Hainaut M."/>
            <person name="Henrissat B."/>
            <person name="Grigoriev I.V."/>
            <person name="Spatafora J.W."/>
            <person name="Aime M.C."/>
        </authorList>
    </citation>
    <scope>NUCLEOTIDE SEQUENCE [LARGE SCALE GENOMIC DNA]</scope>
    <source>
        <strain evidence="11">MCA 4198</strain>
    </source>
</reference>
<keyword evidence="12" id="KW-1185">Reference proteome</keyword>
<gene>
    <name evidence="11" type="ORF">FA10DRAFT_226856</name>
</gene>
<dbReference type="GeneID" id="37040617"/>
<comment type="subcellular location">
    <subcellularLocation>
        <location evidence="1">Membrane</location>
        <topology evidence="1">Single-pass membrane protein</topology>
    </subcellularLocation>
    <subcellularLocation>
        <location evidence="2">Mitochondrion</location>
    </subcellularLocation>
</comment>
<evidence type="ECO:0000256" key="8">
    <source>
        <dbReference type="SAM" id="MobiDB-lite"/>
    </source>
</evidence>
<evidence type="ECO:0000313" key="12">
    <source>
        <dbReference type="Proteomes" id="UP000245768"/>
    </source>
</evidence>
<dbReference type="GO" id="GO:0016020">
    <property type="term" value="C:membrane"/>
    <property type="evidence" value="ECO:0007669"/>
    <property type="project" value="UniProtKB-SubCell"/>
</dbReference>
<dbReference type="Proteomes" id="UP000245768">
    <property type="component" value="Unassembled WGS sequence"/>
</dbReference>
<dbReference type="SMART" id="SM00318">
    <property type="entry name" value="SNc"/>
    <property type="match status" value="1"/>
</dbReference>
<evidence type="ECO:0000256" key="4">
    <source>
        <dbReference type="ARBA" id="ARBA00022722"/>
    </source>
</evidence>
<evidence type="ECO:0000256" key="1">
    <source>
        <dbReference type="ARBA" id="ARBA00004167"/>
    </source>
</evidence>